<name>A0A833H179_9LEPT</name>
<proteinExistence type="predicted"/>
<accession>A0A833H179</accession>
<evidence type="ECO:0000313" key="2">
    <source>
        <dbReference type="EMBL" id="KAB2932160.1"/>
    </source>
</evidence>
<gene>
    <name evidence="2" type="ORF">F9K24_11185</name>
</gene>
<organism evidence="2 3">
    <name type="scientific">Leptonema illini</name>
    <dbReference type="NCBI Taxonomy" id="183"/>
    <lineage>
        <taxon>Bacteria</taxon>
        <taxon>Pseudomonadati</taxon>
        <taxon>Spirochaetota</taxon>
        <taxon>Spirochaetia</taxon>
        <taxon>Leptospirales</taxon>
        <taxon>Leptospiraceae</taxon>
        <taxon>Leptonema</taxon>
    </lineage>
</organism>
<dbReference type="AlphaFoldDB" id="A0A833H179"/>
<dbReference type="SUPFAM" id="SSF52266">
    <property type="entry name" value="SGNH hydrolase"/>
    <property type="match status" value="1"/>
</dbReference>
<comment type="caution">
    <text evidence="2">The sequence shown here is derived from an EMBL/GenBank/DDBJ whole genome shotgun (WGS) entry which is preliminary data.</text>
</comment>
<dbReference type="Pfam" id="PF13472">
    <property type="entry name" value="Lipase_GDSL_2"/>
    <property type="match status" value="1"/>
</dbReference>
<sequence>MKSAVLFLGDSLTYGYLVPPTDSIPARIERLLREHGVRTMVINGGVPGDTVEMAARRLPYYFEKFPGISTVVVFLGANDFLLQEDPAAVEQDYQNLIKDLRGRNVRIRIVAFGPLPGFSASYQERFAAIFPTMAELAGSQLIPFPMIDIVSRPQYNLADGLHPNSEGYRLMTDRLWPALKDDLIEPAR</sequence>
<dbReference type="PANTHER" id="PTHR30383:SF24">
    <property type="entry name" value="THIOESTERASE 1_PROTEASE 1_LYSOPHOSPHOLIPASE L1"/>
    <property type="match status" value="1"/>
</dbReference>
<dbReference type="Proteomes" id="UP000460298">
    <property type="component" value="Unassembled WGS sequence"/>
</dbReference>
<evidence type="ECO:0000313" key="3">
    <source>
        <dbReference type="Proteomes" id="UP000460298"/>
    </source>
</evidence>
<dbReference type="InterPro" id="IPR013830">
    <property type="entry name" value="SGNH_hydro"/>
</dbReference>
<dbReference type="EMBL" id="WBUI01000010">
    <property type="protein sequence ID" value="KAB2932160.1"/>
    <property type="molecule type" value="Genomic_DNA"/>
</dbReference>
<dbReference type="InterPro" id="IPR051532">
    <property type="entry name" value="Ester_Hydrolysis_Enzymes"/>
</dbReference>
<reference evidence="2 3" key="1">
    <citation type="submission" date="2019-10" db="EMBL/GenBank/DDBJ databases">
        <title>Extracellular Electron Transfer in a Candidatus Methanoperedens spp. Enrichment Culture.</title>
        <authorList>
            <person name="Berger S."/>
            <person name="Rangel Shaw D."/>
            <person name="Berben T."/>
            <person name="In 'T Zandt M."/>
            <person name="Frank J."/>
            <person name="Reimann J."/>
            <person name="Jetten M.S.M."/>
            <person name="Welte C.U."/>
        </authorList>
    </citation>
    <scope>NUCLEOTIDE SEQUENCE [LARGE SCALE GENOMIC DNA]</scope>
    <source>
        <strain evidence="2">SB12</strain>
    </source>
</reference>
<feature type="domain" description="SGNH hydrolase-type esterase" evidence="1">
    <location>
        <begin position="7"/>
        <end position="170"/>
    </location>
</feature>
<dbReference type="InterPro" id="IPR036514">
    <property type="entry name" value="SGNH_hydro_sf"/>
</dbReference>
<evidence type="ECO:0000259" key="1">
    <source>
        <dbReference type="Pfam" id="PF13472"/>
    </source>
</evidence>
<dbReference type="GO" id="GO:0004622">
    <property type="term" value="F:phosphatidylcholine lysophospholipase activity"/>
    <property type="evidence" value="ECO:0007669"/>
    <property type="project" value="TreeGrafter"/>
</dbReference>
<dbReference type="Gene3D" id="3.40.50.1110">
    <property type="entry name" value="SGNH hydrolase"/>
    <property type="match status" value="1"/>
</dbReference>
<protein>
    <recommendedName>
        <fullName evidence="1">SGNH hydrolase-type esterase domain-containing protein</fullName>
    </recommendedName>
</protein>
<dbReference type="PANTHER" id="PTHR30383">
    <property type="entry name" value="THIOESTERASE 1/PROTEASE 1/LYSOPHOSPHOLIPASE L1"/>
    <property type="match status" value="1"/>
</dbReference>